<dbReference type="PRINTS" id="PR00180">
    <property type="entry name" value="CRETINALDHBP"/>
</dbReference>
<dbReference type="InterPro" id="IPR036865">
    <property type="entry name" value="CRAL-TRIO_dom_sf"/>
</dbReference>
<dbReference type="Gene3D" id="3.40.525.10">
    <property type="entry name" value="CRAL-TRIO lipid binding domain"/>
    <property type="match status" value="1"/>
</dbReference>
<comment type="caution">
    <text evidence="2">The sequence shown here is derived from an EMBL/GenBank/DDBJ whole genome shotgun (WGS) entry which is preliminary data.</text>
</comment>
<dbReference type="GO" id="GO:0016020">
    <property type="term" value="C:membrane"/>
    <property type="evidence" value="ECO:0007669"/>
    <property type="project" value="TreeGrafter"/>
</dbReference>
<dbReference type="SUPFAM" id="SSF52087">
    <property type="entry name" value="CRAL/TRIO domain"/>
    <property type="match status" value="1"/>
</dbReference>
<dbReference type="Proteomes" id="UP000499080">
    <property type="component" value="Unassembled WGS sequence"/>
</dbReference>
<dbReference type="Pfam" id="PF00650">
    <property type="entry name" value="CRAL_TRIO"/>
    <property type="match status" value="1"/>
</dbReference>
<evidence type="ECO:0000313" key="2">
    <source>
        <dbReference type="EMBL" id="GBN30753.1"/>
    </source>
</evidence>
<dbReference type="SMART" id="SM00516">
    <property type="entry name" value="SEC14"/>
    <property type="match status" value="1"/>
</dbReference>
<keyword evidence="3" id="KW-1185">Reference proteome</keyword>
<reference evidence="2 3" key="1">
    <citation type="journal article" date="2019" name="Sci. Rep.">
        <title>Orb-weaving spider Araneus ventricosus genome elucidates the spidroin gene catalogue.</title>
        <authorList>
            <person name="Kono N."/>
            <person name="Nakamura H."/>
            <person name="Ohtoshi R."/>
            <person name="Moran D.A.P."/>
            <person name="Shinohara A."/>
            <person name="Yoshida Y."/>
            <person name="Fujiwara M."/>
            <person name="Mori M."/>
            <person name="Tomita M."/>
            <person name="Arakawa K."/>
        </authorList>
    </citation>
    <scope>NUCLEOTIDE SEQUENCE [LARGE SCALE GENOMIC DNA]</scope>
</reference>
<protein>
    <submittedName>
        <fullName evidence="2">Alpha-tocopherol transfer protein-like</fullName>
    </submittedName>
</protein>
<evidence type="ECO:0000259" key="1">
    <source>
        <dbReference type="PROSITE" id="PS50191"/>
    </source>
</evidence>
<evidence type="ECO:0000313" key="3">
    <source>
        <dbReference type="Proteomes" id="UP000499080"/>
    </source>
</evidence>
<dbReference type="PANTHER" id="PTHR10174">
    <property type="entry name" value="ALPHA-TOCOPHEROL TRANSFER PROTEIN-RELATED"/>
    <property type="match status" value="1"/>
</dbReference>
<dbReference type="Gene3D" id="1.20.5.1200">
    <property type="entry name" value="Alpha-tocopherol transfer"/>
    <property type="match status" value="1"/>
</dbReference>
<dbReference type="InterPro" id="IPR001251">
    <property type="entry name" value="CRAL-TRIO_dom"/>
</dbReference>
<accession>A0A4Y2MVP3</accession>
<proteinExistence type="predicted"/>
<dbReference type="CDD" id="cd00170">
    <property type="entry name" value="SEC14"/>
    <property type="match status" value="1"/>
</dbReference>
<dbReference type="AlphaFoldDB" id="A0A4Y2MVP3"/>
<organism evidence="2 3">
    <name type="scientific">Araneus ventricosus</name>
    <name type="common">Orbweaver spider</name>
    <name type="synonym">Epeira ventricosa</name>
    <dbReference type="NCBI Taxonomy" id="182803"/>
    <lineage>
        <taxon>Eukaryota</taxon>
        <taxon>Metazoa</taxon>
        <taxon>Ecdysozoa</taxon>
        <taxon>Arthropoda</taxon>
        <taxon>Chelicerata</taxon>
        <taxon>Arachnida</taxon>
        <taxon>Araneae</taxon>
        <taxon>Araneomorphae</taxon>
        <taxon>Entelegynae</taxon>
        <taxon>Araneoidea</taxon>
        <taxon>Araneidae</taxon>
        <taxon>Araneus</taxon>
    </lineage>
</organism>
<feature type="domain" description="CRAL-TRIO" evidence="1">
    <location>
        <begin position="52"/>
        <end position="225"/>
    </location>
</feature>
<gene>
    <name evidence="2" type="primary">TTPAL_20</name>
    <name evidence="2" type="ORF">AVEN_13664_1</name>
</gene>
<dbReference type="OrthoDB" id="75724at2759"/>
<dbReference type="EMBL" id="BGPR01007975">
    <property type="protein sequence ID" value="GBN30753.1"/>
    <property type="molecule type" value="Genomic_DNA"/>
</dbReference>
<dbReference type="GO" id="GO:1902936">
    <property type="term" value="F:phosphatidylinositol bisphosphate binding"/>
    <property type="evidence" value="ECO:0007669"/>
    <property type="project" value="TreeGrafter"/>
</dbReference>
<sequence length="250" mass="29344">MDGRIHIFSLGDQTTSGMNFHDDVLLQYLRRNKYRIDQCIKQIQNFVLLKRKDSLMFERLPDEYLSLSCLENIVTVLPKRCPDGCTVLLSRIGKWNPKVLPFPHFKQLLVMFFLQLLRDPMTQITGFKGIHDVQGMSTQQLKYFTPQNAYLFYHAVINCFPGRYKAVHVIHENLPMKVIWNLMKPLLSEKMRNRMHFHSNGEELLDVFPSSVIPTKYGGKLQETFDILGFLRDAAKERDRYTIEGRPNIY</sequence>
<dbReference type="PROSITE" id="PS50191">
    <property type="entry name" value="CRAL_TRIO"/>
    <property type="match status" value="1"/>
</dbReference>
<name>A0A4Y2MVP3_ARAVE</name>
<dbReference type="PANTHER" id="PTHR10174:SF130">
    <property type="entry name" value="ALPHA-TOCOPHEROL TRANSFER PROTEIN-LIKE"/>
    <property type="match status" value="1"/>
</dbReference>